<accession>A0A8H5FQE3</accession>
<dbReference type="GO" id="GO:0006751">
    <property type="term" value="P:glutathione catabolic process"/>
    <property type="evidence" value="ECO:0007669"/>
    <property type="project" value="InterPro"/>
</dbReference>
<evidence type="ECO:0008006" key="4">
    <source>
        <dbReference type="Google" id="ProtNLM"/>
    </source>
</evidence>
<dbReference type="InterPro" id="IPR029055">
    <property type="entry name" value="Ntn_hydrolases_N"/>
</dbReference>
<dbReference type="OrthoDB" id="1081007at2759"/>
<dbReference type="AlphaFoldDB" id="A0A8H5FQE3"/>
<dbReference type="GO" id="GO:0000324">
    <property type="term" value="C:fungal-type vacuole"/>
    <property type="evidence" value="ECO:0007669"/>
    <property type="project" value="TreeGrafter"/>
</dbReference>
<evidence type="ECO:0000313" key="2">
    <source>
        <dbReference type="EMBL" id="KAF5344967.1"/>
    </source>
</evidence>
<dbReference type="PANTHER" id="PTHR11686:SF9">
    <property type="entry name" value="RE13973P"/>
    <property type="match status" value="1"/>
</dbReference>
<dbReference type="SUPFAM" id="SSF56235">
    <property type="entry name" value="N-terminal nucleophile aminohydrolases (Ntn hydrolases)"/>
    <property type="match status" value="1"/>
</dbReference>
<dbReference type="Proteomes" id="UP000559027">
    <property type="component" value="Unassembled WGS sequence"/>
</dbReference>
<dbReference type="EMBL" id="JAACJO010000053">
    <property type="protein sequence ID" value="KAF5344967.1"/>
    <property type="molecule type" value="Genomic_DNA"/>
</dbReference>
<dbReference type="InterPro" id="IPR000101">
    <property type="entry name" value="GGT_peptidase"/>
</dbReference>
<evidence type="ECO:0000256" key="1">
    <source>
        <dbReference type="PIRSR" id="PIRSR600101-2"/>
    </source>
</evidence>
<proteinExistence type="predicted"/>
<dbReference type="GO" id="GO:0036374">
    <property type="term" value="F:glutathione hydrolase activity"/>
    <property type="evidence" value="ECO:0007669"/>
    <property type="project" value="InterPro"/>
</dbReference>
<protein>
    <recommendedName>
        <fullName evidence="4">Gamma-glutamyltransferase</fullName>
    </recommendedName>
</protein>
<name>A0A8H5FQE3_9AGAR</name>
<organism evidence="2 3">
    <name type="scientific">Leucocoprinus leucothites</name>
    <dbReference type="NCBI Taxonomy" id="201217"/>
    <lineage>
        <taxon>Eukaryota</taxon>
        <taxon>Fungi</taxon>
        <taxon>Dikarya</taxon>
        <taxon>Basidiomycota</taxon>
        <taxon>Agaricomycotina</taxon>
        <taxon>Agaricomycetes</taxon>
        <taxon>Agaricomycetidae</taxon>
        <taxon>Agaricales</taxon>
        <taxon>Agaricineae</taxon>
        <taxon>Agaricaceae</taxon>
        <taxon>Leucocoprinus</taxon>
    </lineage>
</organism>
<gene>
    <name evidence="2" type="ORF">D9756_011512</name>
</gene>
<dbReference type="Pfam" id="PF01019">
    <property type="entry name" value="G_glu_transpept"/>
    <property type="match status" value="1"/>
</dbReference>
<dbReference type="InterPro" id="IPR043137">
    <property type="entry name" value="GGT_ssub_C"/>
</dbReference>
<comment type="caution">
    <text evidence="2">The sequence shown here is derived from an EMBL/GenBank/DDBJ whole genome shotgun (WGS) entry which is preliminary data.</text>
</comment>
<dbReference type="PANTHER" id="PTHR11686">
    <property type="entry name" value="GAMMA GLUTAMYL TRANSPEPTIDASE"/>
    <property type="match status" value="1"/>
</dbReference>
<dbReference type="GO" id="GO:0005886">
    <property type="term" value="C:plasma membrane"/>
    <property type="evidence" value="ECO:0007669"/>
    <property type="project" value="TreeGrafter"/>
</dbReference>
<feature type="binding site" evidence="1">
    <location>
        <position position="27"/>
    </location>
    <ligand>
        <name>L-glutamate</name>
        <dbReference type="ChEBI" id="CHEBI:29985"/>
    </ligand>
</feature>
<keyword evidence="3" id="KW-1185">Reference proteome</keyword>
<evidence type="ECO:0000313" key="3">
    <source>
        <dbReference type="Proteomes" id="UP000559027"/>
    </source>
</evidence>
<reference evidence="2 3" key="1">
    <citation type="journal article" date="2020" name="ISME J.">
        <title>Uncovering the hidden diversity of litter-decomposition mechanisms in mushroom-forming fungi.</title>
        <authorList>
            <person name="Floudas D."/>
            <person name="Bentzer J."/>
            <person name="Ahren D."/>
            <person name="Johansson T."/>
            <person name="Persson P."/>
            <person name="Tunlid A."/>
        </authorList>
    </citation>
    <scope>NUCLEOTIDE SEQUENCE [LARGE SCALE GENOMIC DNA]</scope>
    <source>
        <strain evidence="2 3">CBS 146.42</strain>
    </source>
</reference>
<dbReference type="Gene3D" id="3.60.20.40">
    <property type="match status" value="1"/>
</dbReference>
<sequence length="125" mass="13588">MPVSSTSPVILENSDGSFYASIGASGGLRIFPSVVQVLLNLGWGLHPSEAIEFGRVFHQLYPTKLEVDETYPSDALDYLRQAGHNISFVDINRVEGVGVVQVVRQKDGIFYAASDSRKNGIALGY</sequence>
<feature type="binding site" evidence="1">
    <location>
        <begin position="4"/>
        <end position="5"/>
    </location>
    <ligand>
        <name>L-glutamate</name>
        <dbReference type="ChEBI" id="CHEBI:29985"/>
    </ligand>
</feature>